<dbReference type="InterPro" id="IPR036890">
    <property type="entry name" value="HATPase_C_sf"/>
</dbReference>
<proteinExistence type="predicted"/>
<dbReference type="InterPro" id="IPR050482">
    <property type="entry name" value="Sensor_HK_TwoCompSys"/>
</dbReference>
<keyword evidence="6" id="KW-1133">Transmembrane helix</keyword>
<comment type="caution">
    <text evidence="8">The sequence shown here is derived from an EMBL/GenBank/DDBJ whole genome shotgun (WGS) entry which is preliminary data.</text>
</comment>
<dbReference type="GO" id="GO:0000160">
    <property type="term" value="P:phosphorelay signal transduction system"/>
    <property type="evidence" value="ECO:0007669"/>
    <property type="project" value="UniProtKB-KW"/>
</dbReference>
<feature type="transmembrane region" description="Helical" evidence="6">
    <location>
        <begin position="103"/>
        <end position="125"/>
    </location>
</feature>
<keyword evidence="4 8" id="KW-0418">Kinase</keyword>
<dbReference type="Proteomes" id="UP000248132">
    <property type="component" value="Unassembled WGS sequence"/>
</dbReference>
<accession>A0A318XRP2</accession>
<dbReference type="EC" id="2.7.13.3" evidence="2"/>
<dbReference type="OrthoDB" id="9781904at2"/>
<keyword evidence="6" id="KW-0472">Membrane</keyword>
<evidence type="ECO:0000313" key="9">
    <source>
        <dbReference type="Proteomes" id="UP000248132"/>
    </source>
</evidence>
<evidence type="ECO:0000256" key="1">
    <source>
        <dbReference type="ARBA" id="ARBA00000085"/>
    </source>
</evidence>
<dbReference type="PANTHER" id="PTHR24421">
    <property type="entry name" value="NITRATE/NITRITE SENSOR PROTEIN NARX-RELATED"/>
    <property type="match status" value="1"/>
</dbReference>
<dbReference type="SUPFAM" id="SSF55874">
    <property type="entry name" value="ATPase domain of HSP90 chaperone/DNA topoisomerase II/histidine kinase"/>
    <property type="match status" value="1"/>
</dbReference>
<evidence type="ECO:0000259" key="7">
    <source>
        <dbReference type="Pfam" id="PF16927"/>
    </source>
</evidence>
<sequence>MNISQMCILTYTLVAIYCVITIVFFHLKSHKSPALYSLLSAQVMLVLWLIFGMIEINSESDSQLYLTVRFTLFPVCFIGGFWFLFSLYYADKIPSFRTLKGKMIVLAVFTPLIITYIPALTDRLFPLIIKDKHFYNTIDTKWGDFFVANLLFTYTYFVSSMIVVILKSIKEYKRLKNKIILIILAPLITLGIHIVTSLRMIPPPGFDLTPVSFSISISLLSLAVFKYKVFDPVPTITYDIFNNLEDATIIFDHQGKISNCNKSASKELNCYFDVSSCNDIYEFLNMLKQTTTKSEEIDKAIDSVNLNVEMFNCKLVMDKNQDYAAWKSYDLYIKTFKQRDKRRGGFVSLKNNSIVLYEERSRIASEFHNILNNAVCAIKSSLADALESQEFQANTNLSKEYEGIEKAYGTSEELLLEIPKIINELCPIDIQQIGLFEALNRLIKRVDSRRMNIQIYHNDIDFDKISQNKQLAYALYAIVMEAISNSYKRGRAKNLGIQITKKQKSLKLYICDDGMGCDKIYFDNGLIDMQKKILALGGTINFSSSIDGGFSITIEIPFSFISF</sequence>
<feature type="transmembrane region" description="Helical" evidence="6">
    <location>
        <begin position="6"/>
        <end position="27"/>
    </location>
</feature>
<feature type="transmembrane region" description="Helical" evidence="6">
    <location>
        <begin position="34"/>
        <end position="54"/>
    </location>
</feature>
<dbReference type="Pfam" id="PF16927">
    <property type="entry name" value="HisKA_7TM"/>
    <property type="match status" value="1"/>
</dbReference>
<evidence type="ECO:0000256" key="6">
    <source>
        <dbReference type="SAM" id="Phobius"/>
    </source>
</evidence>
<keyword evidence="5" id="KW-0902">Two-component regulatory system</keyword>
<dbReference type="AlphaFoldDB" id="A0A318XRP2"/>
<dbReference type="PANTHER" id="PTHR24421:SF10">
    <property type="entry name" value="NITRATE_NITRITE SENSOR PROTEIN NARQ"/>
    <property type="match status" value="1"/>
</dbReference>
<name>A0A318XRP2_9FIRM</name>
<dbReference type="EMBL" id="QKMR01000040">
    <property type="protein sequence ID" value="PYG84230.1"/>
    <property type="molecule type" value="Genomic_DNA"/>
</dbReference>
<evidence type="ECO:0000256" key="3">
    <source>
        <dbReference type="ARBA" id="ARBA00022679"/>
    </source>
</evidence>
<keyword evidence="3" id="KW-0808">Transferase</keyword>
<comment type="catalytic activity">
    <reaction evidence="1">
        <text>ATP + protein L-histidine = ADP + protein N-phospho-L-histidine.</text>
        <dbReference type="EC" id="2.7.13.3"/>
    </reaction>
</comment>
<dbReference type="InterPro" id="IPR031621">
    <property type="entry name" value="HisKA_7TM"/>
</dbReference>
<evidence type="ECO:0000256" key="4">
    <source>
        <dbReference type="ARBA" id="ARBA00022777"/>
    </source>
</evidence>
<dbReference type="GO" id="GO:0004673">
    <property type="term" value="F:protein histidine kinase activity"/>
    <property type="evidence" value="ECO:0007669"/>
    <property type="project" value="UniProtKB-EC"/>
</dbReference>
<dbReference type="RefSeq" id="WP_110463676.1">
    <property type="nucleotide sequence ID" value="NZ_QKMR01000040.1"/>
</dbReference>
<feature type="transmembrane region" description="Helical" evidence="6">
    <location>
        <begin position="66"/>
        <end position="91"/>
    </location>
</feature>
<feature type="domain" description="Histidine kinase N-terminal 7TM region" evidence="7">
    <location>
        <begin position="13"/>
        <end position="234"/>
    </location>
</feature>
<keyword evidence="9" id="KW-1185">Reference proteome</keyword>
<reference evidence="8 9" key="1">
    <citation type="submission" date="2018-06" db="EMBL/GenBank/DDBJ databases">
        <title>Genomic Encyclopedia of Type Strains, Phase I: the one thousand microbial genomes (KMG-I) project.</title>
        <authorList>
            <person name="Kyrpides N."/>
        </authorList>
    </citation>
    <scope>NUCLEOTIDE SEQUENCE [LARGE SCALE GENOMIC DNA]</scope>
    <source>
        <strain evidence="8 9">DSM 19573</strain>
    </source>
</reference>
<evidence type="ECO:0000313" key="8">
    <source>
        <dbReference type="EMBL" id="PYG84230.1"/>
    </source>
</evidence>
<evidence type="ECO:0000256" key="5">
    <source>
        <dbReference type="ARBA" id="ARBA00023012"/>
    </source>
</evidence>
<feature type="transmembrane region" description="Helical" evidence="6">
    <location>
        <begin position="178"/>
        <end position="196"/>
    </location>
</feature>
<feature type="transmembrane region" description="Helical" evidence="6">
    <location>
        <begin position="145"/>
        <end position="166"/>
    </location>
</feature>
<dbReference type="Gene3D" id="3.30.565.10">
    <property type="entry name" value="Histidine kinase-like ATPase, C-terminal domain"/>
    <property type="match status" value="1"/>
</dbReference>
<keyword evidence="6" id="KW-0812">Transmembrane</keyword>
<protein>
    <recommendedName>
        <fullName evidence="2">histidine kinase</fullName>
        <ecNumber evidence="2">2.7.13.3</ecNumber>
    </recommendedName>
</protein>
<organism evidence="8 9">
    <name type="scientific">Ruminiclostridium sufflavum DSM 19573</name>
    <dbReference type="NCBI Taxonomy" id="1121337"/>
    <lineage>
        <taxon>Bacteria</taxon>
        <taxon>Bacillati</taxon>
        <taxon>Bacillota</taxon>
        <taxon>Clostridia</taxon>
        <taxon>Eubacteriales</taxon>
        <taxon>Oscillospiraceae</taxon>
        <taxon>Ruminiclostridium</taxon>
    </lineage>
</organism>
<gene>
    <name evidence="8" type="ORF">LY28_03754</name>
</gene>
<evidence type="ECO:0000256" key="2">
    <source>
        <dbReference type="ARBA" id="ARBA00012438"/>
    </source>
</evidence>